<dbReference type="PROSITE" id="PS51257">
    <property type="entry name" value="PROKAR_LIPOPROTEIN"/>
    <property type="match status" value="1"/>
</dbReference>
<comment type="caution">
    <text evidence="2">The sequence shown here is derived from an EMBL/GenBank/DDBJ whole genome shotgun (WGS) entry which is preliminary data.</text>
</comment>
<evidence type="ECO:0000256" key="1">
    <source>
        <dbReference type="SAM" id="Phobius"/>
    </source>
</evidence>
<dbReference type="AlphaFoldDB" id="A0A0R1ZCA2"/>
<keyword evidence="1" id="KW-1133">Transmembrane helix</keyword>
<feature type="transmembrane region" description="Helical" evidence="1">
    <location>
        <begin position="20"/>
        <end position="40"/>
    </location>
</feature>
<keyword evidence="3" id="KW-1185">Reference proteome</keyword>
<dbReference type="STRING" id="1423820.FC64_GL001132"/>
<reference evidence="2 3" key="1">
    <citation type="journal article" date="2015" name="Genome Announc.">
        <title>Expanding the biotechnology potential of lactobacilli through comparative genomics of 213 strains and associated genera.</title>
        <authorList>
            <person name="Sun Z."/>
            <person name="Harris H.M."/>
            <person name="McCann A."/>
            <person name="Guo C."/>
            <person name="Argimon S."/>
            <person name="Zhang W."/>
            <person name="Yang X."/>
            <person name="Jeffery I.B."/>
            <person name="Cooney J.C."/>
            <person name="Kagawa T.F."/>
            <person name="Liu W."/>
            <person name="Song Y."/>
            <person name="Salvetti E."/>
            <person name="Wrobel A."/>
            <person name="Rasinkangas P."/>
            <person name="Parkhill J."/>
            <person name="Rea M.C."/>
            <person name="O'Sullivan O."/>
            <person name="Ritari J."/>
            <person name="Douillard F.P."/>
            <person name="Paul Ross R."/>
            <person name="Yang R."/>
            <person name="Briner A.E."/>
            <person name="Felis G.E."/>
            <person name="de Vos W.M."/>
            <person name="Barrangou R."/>
            <person name="Klaenhammer T.R."/>
            <person name="Caufield P.W."/>
            <person name="Cui Y."/>
            <person name="Zhang H."/>
            <person name="O'Toole P.W."/>
        </authorList>
    </citation>
    <scope>NUCLEOTIDE SEQUENCE [LARGE SCALE GENOMIC DNA]</scope>
    <source>
        <strain evidence="2 3">DSM 20653</strain>
    </source>
</reference>
<proteinExistence type="predicted"/>
<gene>
    <name evidence="2" type="ORF">FC64_GL001132</name>
</gene>
<evidence type="ECO:0000313" key="2">
    <source>
        <dbReference type="EMBL" id="KRM51938.1"/>
    </source>
</evidence>
<protein>
    <submittedName>
        <fullName evidence="2">Uncharacterized protein</fullName>
    </submittedName>
</protein>
<organism evidence="2 3">
    <name type="scientific">Ligilactobacillus araffinosus DSM 20653</name>
    <dbReference type="NCBI Taxonomy" id="1423820"/>
    <lineage>
        <taxon>Bacteria</taxon>
        <taxon>Bacillati</taxon>
        <taxon>Bacillota</taxon>
        <taxon>Bacilli</taxon>
        <taxon>Lactobacillales</taxon>
        <taxon>Lactobacillaceae</taxon>
        <taxon>Ligilactobacillus</taxon>
    </lineage>
</organism>
<dbReference type="Proteomes" id="UP000051291">
    <property type="component" value="Unassembled WGS sequence"/>
</dbReference>
<keyword evidence="1" id="KW-0472">Membrane</keyword>
<evidence type="ECO:0000313" key="3">
    <source>
        <dbReference type="Proteomes" id="UP000051291"/>
    </source>
</evidence>
<feature type="transmembrane region" description="Helical" evidence="1">
    <location>
        <begin position="46"/>
        <end position="66"/>
    </location>
</feature>
<sequence length="72" mass="8271">MLLEMKRVKNMRELLRKDFCWVVGIFCIGLSLFSCLFPFISNVPGVSFAQRGLVVVGVILMLTGMVRYRKKD</sequence>
<name>A0A0R1ZCA2_9LACO</name>
<dbReference type="PATRIC" id="fig|1423820.4.peg.1157"/>
<dbReference type="EMBL" id="AYYZ01000029">
    <property type="protein sequence ID" value="KRM51938.1"/>
    <property type="molecule type" value="Genomic_DNA"/>
</dbReference>
<keyword evidence="1" id="KW-0812">Transmembrane</keyword>
<accession>A0A0R1ZCA2</accession>